<proteinExistence type="predicted"/>
<reference evidence="1" key="1">
    <citation type="submission" date="2020-03" db="EMBL/GenBank/DDBJ databases">
        <title>The deep terrestrial virosphere.</title>
        <authorList>
            <person name="Holmfeldt K."/>
            <person name="Nilsson E."/>
            <person name="Simone D."/>
            <person name="Lopez-Fernandez M."/>
            <person name="Wu X."/>
            <person name="de Brujin I."/>
            <person name="Lundin D."/>
            <person name="Andersson A."/>
            <person name="Bertilsson S."/>
            <person name="Dopson M."/>
        </authorList>
    </citation>
    <scope>NUCLEOTIDE SEQUENCE</scope>
    <source>
        <strain evidence="1">MM415A02659</strain>
        <strain evidence="2">MM415B02229</strain>
    </source>
</reference>
<dbReference type="EMBL" id="MT142570">
    <property type="protein sequence ID" value="QJA85368.1"/>
    <property type="molecule type" value="Genomic_DNA"/>
</dbReference>
<dbReference type="AlphaFoldDB" id="A0A6M3JV45"/>
<organism evidence="1">
    <name type="scientific">viral metagenome</name>
    <dbReference type="NCBI Taxonomy" id="1070528"/>
    <lineage>
        <taxon>unclassified sequences</taxon>
        <taxon>metagenomes</taxon>
        <taxon>organismal metagenomes</taxon>
    </lineage>
</organism>
<gene>
    <name evidence="1" type="ORF">MM415A02659_0012</name>
    <name evidence="2" type="ORF">MM415B02229_0006</name>
</gene>
<protein>
    <submittedName>
        <fullName evidence="1">Uncharacterized protein</fullName>
    </submittedName>
</protein>
<accession>A0A6M3JV45</accession>
<evidence type="ECO:0000313" key="2">
    <source>
        <dbReference type="EMBL" id="QJA85368.1"/>
    </source>
</evidence>
<evidence type="ECO:0000313" key="1">
    <source>
        <dbReference type="EMBL" id="QJA72655.1"/>
    </source>
</evidence>
<sequence length="65" mass="7798">MYCTELIKKPISSIIAHGWPAWHWYIRNSNNAIVAWGFEKYKKEAILEIERYLRGEETNQVIFIK</sequence>
<name>A0A6M3JV45_9ZZZZ</name>
<dbReference type="EMBL" id="MT141968">
    <property type="protein sequence ID" value="QJA72655.1"/>
    <property type="molecule type" value="Genomic_DNA"/>
</dbReference>